<evidence type="ECO:0000313" key="14">
    <source>
        <dbReference type="EMBL" id="PFG34122.1"/>
    </source>
</evidence>
<keyword evidence="7 11" id="KW-0624">Polysaccharide degradation</keyword>
<dbReference type="PRINTS" id="PR00733">
    <property type="entry name" value="GLHYDRLASE6"/>
</dbReference>
<keyword evidence="5 11" id="KW-0119">Carbohydrate metabolism</keyword>
<feature type="binding site" evidence="9">
    <location>
        <position position="334"/>
    </location>
    <ligand>
        <name>substrate</name>
    </ligand>
</feature>
<proteinExistence type="inferred from homology"/>
<evidence type="ECO:0000256" key="2">
    <source>
        <dbReference type="ARBA" id="ARBA00022801"/>
    </source>
</evidence>
<gene>
    <name evidence="14" type="ORF">ATL42_2025</name>
</gene>
<dbReference type="PIRSF" id="PIRSF001100">
    <property type="entry name" value="Beta_cellobiohydrolase"/>
    <property type="match status" value="1"/>
</dbReference>
<feature type="binding site" evidence="9">
    <location>
        <position position="427"/>
    </location>
    <ligand>
        <name>substrate</name>
    </ligand>
</feature>
<dbReference type="InterPro" id="IPR012291">
    <property type="entry name" value="CBM2_carb-bd_dom_sf"/>
</dbReference>
<feature type="domain" description="CBM2" evidence="13">
    <location>
        <begin position="29"/>
        <end position="138"/>
    </location>
</feature>
<feature type="binding site" evidence="9">
    <location>
        <position position="361"/>
    </location>
    <ligand>
        <name>substrate</name>
    </ligand>
</feature>
<name>A0A2A9E7B1_9MICO</name>
<feature type="compositionally biased region" description="Low complexity" evidence="12">
    <location>
        <begin position="132"/>
        <end position="181"/>
    </location>
</feature>
<feature type="active site" description="Proton acceptor" evidence="8">
    <location>
        <position position="433"/>
    </location>
</feature>
<keyword evidence="6 11" id="KW-0326">Glycosidase</keyword>
<evidence type="ECO:0000313" key="15">
    <source>
        <dbReference type="Proteomes" id="UP000225548"/>
    </source>
</evidence>
<organism evidence="14 15">
    <name type="scientific">Sanguibacter antarcticus</name>
    <dbReference type="NCBI Taxonomy" id="372484"/>
    <lineage>
        <taxon>Bacteria</taxon>
        <taxon>Bacillati</taxon>
        <taxon>Actinomycetota</taxon>
        <taxon>Actinomycetes</taxon>
        <taxon>Micrococcales</taxon>
        <taxon>Sanguibacteraceae</taxon>
        <taxon>Sanguibacter</taxon>
    </lineage>
</organism>
<reference evidence="14 15" key="1">
    <citation type="submission" date="2017-10" db="EMBL/GenBank/DDBJ databases">
        <title>Sequencing the genomes of 1000 actinobacteria strains.</title>
        <authorList>
            <person name="Klenk H.-P."/>
        </authorList>
    </citation>
    <scope>NUCLEOTIDE SEQUENCE [LARGE SCALE GENOMIC DNA]</scope>
    <source>
        <strain evidence="14 15">DSM 18966</strain>
    </source>
</reference>
<comment type="similarity">
    <text evidence="11">Belongs to the glycosyl hydrolase family 6.</text>
</comment>
<dbReference type="GO" id="GO:0030247">
    <property type="term" value="F:polysaccharide binding"/>
    <property type="evidence" value="ECO:0007669"/>
    <property type="project" value="UniProtKB-UniRule"/>
</dbReference>
<dbReference type="PROSITE" id="PS51173">
    <property type="entry name" value="CBM2"/>
    <property type="match status" value="1"/>
</dbReference>
<dbReference type="OrthoDB" id="309899at2"/>
<evidence type="ECO:0000256" key="9">
    <source>
        <dbReference type="PIRSR" id="PIRSR001100-2"/>
    </source>
</evidence>
<dbReference type="InterPro" id="IPR001919">
    <property type="entry name" value="CBD2"/>
</dbReference>
<evidence type="ECO:0000256" key="4">
    <source>
        <dbReference type="ARBA" id="ARBA00023157"/>
    </source>
</evidence>
<dbReference type="PANTHER" id="PTHR34876:SF4">
    <property type="entry name" value="1,4-BETA-D-GLUCAN CELLOBIOHYDROLASE C-RELATED"/>
    <property type="match status" value="1"/>
</dbReference>
<evidence type="ECO:0000256" key="7">
    <source>
        <dbReference type="ARBA" id="ARBA00023326"/>
    </source>
</evidence>
<dbReference type="PANTHER" id="PTHR34876">
    <property type="match status" value="1"/>
</dbReference>
<keyword evidence="2 11" id="KW-0378">Hydrolase</keyword>
<dbReference type="InterPro" id="IPR036434">
    <property type="entry name" value="Beta_cellobiohydrolase_sf"/>
</dbReference>
<keyword evidence="4" id="KW-1015">Disulfide bond</keyword>
<feature type="region of interest" description="Disordered" evidence="12">
    <location>
        <begin position="128"/>
        <end position="185"/>
    </location>
</feature>
<dbReference type="GO" id="GO:0004553">
    <property type="term" value="F:hydrolase activity, hydrolyzing O-glycosyl compounds"/>
    <property type="evidence" value="ECO:0007669"/>
    <property type="project" value="InterPro"/>
</dbReference>
<dbReference type="EMBL" id="PDJG01000001">
    <property type="protein sequence ID" value="PFG34122.1"/>
    <property type="molecule type" value="Genomic_DNA"/>
</dbReference>
<evidence type="ECO:0000256" key="11">
    <source>
        <dbReference type="RuleBase" id="RU361186"/>
    </source>
</evidence>
<keyword evidence="3 11" id="KW-0136">Cellulose degradation</keyword>
<dbReference type="AlphaFoldDB" id="A0A2A9E7B1"/>
<evidence type="ECO:0000256" key="1">
    <source>
        <dbReference type="ARBA" id="ARBA00022729"/>
    </source>
</evidence>
<evidence type="ECO:0000256" key="5">
    <source>
        <dbReference type="ARBA" id="ARBA00023277"/>
    </source>
</evidence>
<feature type="binding site" evidence="9">
    <location>
        <position position="399"/>
    </location>
    <ligand>
        <name>substrate</name>
    </ligand>
</feature>
<dbReference type="SMART" id="SM00637">
    <property type="entry name" value="CBD_II"/>
    <property type="match status" value="1"/>
</dbReference>
<dbReference type="Pfam" id="PF01341">
    <property type="entry name" value="Glyco_hydro_6"/>
    <property type="match status" value="1"/>
</dbReference>
<feature type="binding site" evidence="9">
    <location>
        <position position="331"/>
    </location>
    <ligand>
        <name>substrate</name>
    </ligand>
</feature>
<dbReference type="InterPro" id="IPR016288">
    <property type="entry name" value="Beta_cellobiohydrolase"/>
</dbReference>
<dbReference type="RefSeq" id="WP_098455210.1">
    <property type="nucleotide sequence ID" value="NZ_PDJG01000001.1"/>
</dbReference>
<feature type="binding site" evidence="9">
    <location>
        <position position="218"/>
    </location>
    <ligand>
        <name>substrate</name>
    </ligand>
</feature>
<dbReference type="Proteomes" id="UP000225548">
    <property type="component" value="Unassembled WGS sequence"/>
</dbReference>
<dbReference type="EC" id="3.2.1.-" evidence="11"/>
<dbReference type="Gene3D" id="2.60.40.290">
    <property type="match status" value="1"/>
</dbReference>
<comment type="caution">
    <text evidence="14">The sequence shown here is derived from an EMBL/GenBank/DDBJ whole genome shotgun (WGS) entry which is preliminary data.</text>
</comment>
<dbReference type="Pfam" id="PF00553">
    <property type="entry name" value="CBM_2"/>
    <property type="match status" value="1"/>
</dbReference>
<dbReference type="GO" id="GO:0030245">
    <property type="term" value="P:cellulose catabolic process"/>
    <property type="evidence" value="ECO:0007669"/>
    <property type="project" value="UniProtKB-KW"/>
</dbReference>
<evidence type="ECO:0000256" key="6">
    <source>
        <dbReference type="ARBA" id="ARBA00023295"/>
    </source>
</evidence>
<evidence type="ECO:0000256" key="3">
    <source>
        <dbReference type="ARBA" id="ARBA00023001"/>
    </source>
</evidence>
<evidence type="ECO:0000259" key="13">
    <source>
        <dbReference type="PROSITE" id="PS51173"/>
    </source>
</evidence>
<accession>A0A2A9E7B1</accession>
<keyword evidence="15" id="KW-1185">Reference proteome</keyword>
<protein>
    <recommendedName>
        <fullName evidence="11">Glucanase</fullName>
        <ecNumber evidence="11">3.2.1.-</ecNumber>
    </recommendedName>
</protein>
<feature type="active site" evidence="10">
    <location>
        <position position="257"/>
    </location>
</feature>
<evidence type="ECO:0000256" key="10">
    <source>
        <dbReference type="PROSITE-ProRule" id="PRU10056"/>
    </source>
</evidence>
<dbReference type="PROSITE" id="PS00655">
    <property type="entry name" value="GLYCOSYL_HYDROL_F6_1"/>
    <property type="match status" value="1"/>
</dbReference>
<sequence>MISTTRRTAALSAIAVALTGLGAVATSTSAAAATGCEVDYSITGQWNGQYQGSVTVKNLGAPVTDWTVGWTFADGQKVNQLWNGVSSQSGTAVSVTNAPYNGSLATGASTAFGFIGTWSGTNSEPTSFTLNGTTCTGTTTPGTTPTTEPTATPTPTTEPTATPTTTPTTEPTATPTTTPTTSGLFANTDTQAYTAWSAASGADKALLAKIALTPQSIWIGDWTSASGAKDSVATYTGNAAAAGKTGTLVIYAIPGRDCGNYSGGGVATSEYASWIDTVASGIKGEPFIVLEPDALAQLGDCEGQGDRVGYLKYAAQKLSEAGGRVYLDVGHSGWLTASTAADRLKQIGFDYAEGFALNTSNYQTTADSRAYGESISAAVGGKPFVIDTSRNGNGSNGEWCNPRGRALGEQPSLVSDGTHLAAMLWVKLPGESDGSCNGGPSAGAWWQEIALEMAGNASW</sequence>
<dbReference type="Gene3D" id="3.20.20.40">
    <property type="entry name" value="1, 4-beta cellobiohydrolase"/>
    <property type="match status" value="1"/>
</dbReference>
<dbReference type="SUPFAM" id="SSF49384">
    <property type="entry name" value="Carbohydrate-binding domain"/>
    <property type="match status" value="1"/>
</dbReference>
<evidence type="ECO:0000256" key="8">
    <source>
        <dbReference type="PIRSR" id="PIRSR001100-1"/>
    </source>
</evidence>
<feature type="binding site" evidence="9">
    <location>
        <position position="431"/>
    </location>
    <ligand>
        <name>substrate</name>
    </ligand>
</feature>
<feature type="chain" id="PRO_5011824882" description="Glucanase" evidence="11">
    <location>
        <begin position="33"/>
        <end position="459"/>
    </location>
</feature>
<evidence type="ECO:0000256" key="12">
    <source>
        <dbReference type="SAM" id="MobiDB-lite"/>
    </source>
</evidence>
<feature type="signal peptide" evidence="11">
    <location>
        <begin position="1"/>
        <end position="32"/>
    </location>
</feature>
<keyword evidence="1 11" id="KW-0732">Signal</keyword>
<dbReference type="SUPFAM" id="SSF51989">
    <property type="entry name" value="Glycosyl hydrolases family 6, cellulases"/>
    <property type="match status" value="1"/>
</dbReference>
<dbReference type="InterPro" id="IPR001524">
    <property type="entry name" value="Glyco_hydro_6_CS"/>
</dbReference>
<dbReference type="InterPro" id="IPR008965">
    <property type="entry name" value="CBM2/CBM3_carb-bd_dom_sf"/>
</dbReference>
<feature type="active site" description="Proton donor" evidence="8">
    <location>
        <position position="293"/>
    </location>
</feature>